<feature type="domain" description="Reverse transcriptase RNase H-like" evidence="10">
    <location>
        <begin position="2238"/>
        <end position="2340"/>
    </location>
</feature>
<sequence>MRGEKGEPSLMRGLRIVGLPAEVVPRVAEKFEPNRPTSEVSALSAEVEVSQSSETEPSAAPESPLMPENVVPSPSSSEMKTSEAGQSDGASAQPSARVDGGWNQVVRAESESVVPQAEPKSLTGASQPQSANPEPTAVDPRSSQVEGGALSSLGFRWTQLRLQGSASTGTNPARLSCIPEATYFSLSGDGAGSTSLRTEQIPTQWLRAVPVVAGAEGLGHVQPPEMSEAEMITFGRSQAERWMSSPLGVVNPIDVAYAPCHNGHGLWEFIRAASATARHLMRVTRSPSARWLNVFKAERRRIPLVSNLKAARVSLRLMPPIACVSILQTMLHETGYEFLNQVPEWHTLSELSSVPAPQMRLEIERIVNFIEAELMAWNTAVELTTSYVRPLSDSLLLASPQTAESQVGFPLDKDDDIVDEVTQLFLGAEVVLRLRLTGLGARGSVFRIQDESSGKRQLLSAGGVIPKGRDSSESVSETRRDFATVPGHSMAGVGPSSDTSLMITDKGVNLFGLSSSGSPLMSVTDIMVRTGTHMSISGATVMREAATGMTQSSFQGTSPVSSTSVWTGTGTFRPEHLVQVSPPGNPESKRRDEQKVEVVETRPTHPGYSGGRPDSDRFVSSGTSAEVLSFDQQYRCDLTRSEANTWVHFDAEQSRRIAAEVPLNAALADSRDESAIFHEEYLKCEAAGTQLSEALQNVDVDYWKQVVDLEKGAERYVSEAAEMRKADEIRAKCYLDALKKLQEAEVRAKQAELQRVRDERAAKIQAEYDVELLRLKEEHAQAQAAHEQAVAEREEKLRQLQSAQKQLNTQADSRIQMSHSTGLLNSARVPTEPLRVSTVNDDVLVKLDQLIDVVYHMVQANQRQAEPVEPRDKITTAQNSSPNKRTKSSARIPASASRRSSKACTSRSKMPDDNDWGSDSSSSSDSSQDELERKSGSAAQTKVSDVGSVVVEAMFPHGALEKFDERSPLDDRVNWWERFMYYAAMAPWDEMTRIVQLRMRLSGSLEIWCAQLPDSTRSDWNKLSHVFKKEWCRSIDSKAESFYSMEMHHSETVRRLVNSSDSEKPIDLVREPVRDGSKSQALCAFAYVGPALPCWCDDNSKCTSSANQASDYPSLTEVEDSSSELEFENNVEFALTYGDRYGWWSDHVLVGGKRDTAMVHGAIFNRRTQIWMDTGAMTSIMSLDFARKLKLKLRRGYRLRVSGFGDVPKYATAKATIKLTLGVGVIYVMDIWVGNIGAGLDCLLGMDFMIAAGVRLCARKDVVRLPDEESLFLVGGIELDHVGLKIDASPAETVRLQPGRSVILSVKYHQAEPDKTVEWAGRGDQWVTQFIYGPGRKPKAVKVVNISDEVARITQHTVVACLVENEHFPQGKCFVRPWSRKYREWSALAYAAEPSTEYLRLEELVARQAELRGPPAVERPTYTWPKKLLLAKRPSKKDDVQSAGPEPKVSVYMVNTNPPAQPKSMLSQGRHTSIWPPLPPGDPLFMSTQPKLTTVTGVDEDSQSETDVADSIPTSDESELEVVSRMMAGGGITAQRAQRELKSVFNVEPLDFVADPVHRLRESFTRCMRLESNFSDEAATTVYFHEGAELLNDLGGRLVALPELNDLGPKANLTTADIGKPGVVIPEMEAQVRTVLERHHSRFQVERNVVPGPVGAKRPPRKDGDELGGADPRASAYRMNALPQGQSEEVPRRIGQDDATQSWRSTSRTSVIPGDVSSELTWSDRAEGEAGIAKAETENDPASDESEPEVVSRVMIDECTTTHGAQKELAKVFKAKPVAFAAKPVSRLKESLGRCMRLEMELFDEAEATVYFYEGTKLLNGLRNELAVLLKQKDLSPKADLTTADIGETGVTTKAMEAQARAILEKHHDNFLKDGNAVPAPARRVVGDFNVDDAKPVARRFRSIRPEHLRKAYDQLEKLFQTERIEYSHSEWASPIVVRMKKNGGDIRTCIDYRIAIQPIKLTHYPLPLIDDLLIGFESGLWVLSLAMAKRLWAVPMTLWAKHISVLICLLGHFQWTKMLLGLMNAPPICQQMLVNCLWSFVRLPASEATQMDVDGLAFLGIDVGDSAEADLSTLIEGMTVFGRNIPSSPQLNSVRGERPYIGDIGYGAETWEQLCVDLDRRLYRLSYWGASVSLLKNKFSKKRFPHEIEADRIQAQSKIAEGVMDLPSPSTLRDVQPFLASPNYYDEFSESLPVIAAVLNKLTDEQIRSGRDLGRAMEAFGILKRKIVSTPLLRGPDSQKSFVVIIHVNPWAACAVLSQESGGVFFPVHITGRVLHDHKLKYHPAENEVVALIRALRVFRTMLAGTKLIKVYTRYSMLKWICTSRSLEGRCRQWAACLASWPLEILKVQQDDDGLAAIMGAEITPRDKLDQNATNLIPVTGRVIQSPPVRLEMLEPGYEGWLISFDGHAKKSDRWGSAGCIIWELLSWDVVQARGFHFADVTVSDAEYHGMIEGSKTAWARGISELVIVGDSRIAIQQARGLIQCLKPRFRMLFSEFEDQRQECKSIELVHVKRGFNAVANYLASKIWTIRHSVSIDTSVGLAQLRWLSRITEKLIRGQKTKRAEPDMEPSSVPDAKVDVVRGHVSLAQVDERFSPKSNTCVITRSCTRAEKTPAEVEVVDSDSNVRDAAETAEAQARFILMQVGDELPEPNAQ</sequence>
<keyword evidence="6" id="KW-0378">Hydrolase</keyword>
<feature type="compositionally biased region" description="Polar residues" evidence="8">
    <location>
        <begin position="123"/>
        <end position="133"/>
    </location>
</feature>
<dbReference type="Gene3D" id="2.40.70.10">
    <property type="entry name" value="Acid Proteases"/>
    <property type="match status" value="1"/>
</dbReference>
<feature type="region of interest" description="Disordered" evidence="8">
    <location>
        <begin position="579"/>
        <end position="620"/>
    </location>
</feature>
<keyword evidence="7" id="KW-0695">RNA-directed DNA polymerase</keyword>
<feature type="compositionally biased region" description="Polar residues" evidence="8">
    <location>
        <begin position="799"/>
        <end position="815"/>
    </location>
</feature>
<keyword evidence="4" id="KW-0540">Nuclease</keyword>
<dbReference type="InterPro" id="IPR050951">
    <property type="entry name" value="Retrovirus_Pol_polyprotein"/>
</dbReference>
<feature type="region of interest" description="Disordered" evidence="8">
    <location>
        <begin position="30"/>
        <end position="146"/>
    </location>
</feature>
<evidence type="ECO:0000256" key="3">
    <source>
        <dbReference type="ARBA" id="ARBA00022695"/>
    </source>
</evidence>
<dbReference type="InterPro" id="IPR002156">
    <property type="entry name" value="RNaseH_domain"/>
</dbReference>
<feature type="region of interest" description="Disordered" evidence="8">
    <location>
        <begin position="1495"/>
        <end position="1515"/>
    </location>
</feature>
<name>A0A6A4D1K0_9STRA</name>
<reference evidence="11 12" key="1">
    <citation type="submission" date="2018-08" db="EMBL/GenBank/DDBJ databases">
        <title>Genomic investigation of the strawberry pathogen Phytophthora fragariae indicates pathogenicity is determined by transcriptional variation in three key races.</title>
        <authorList>
            <person name="Adams T.M."/>
            <person name="Armitage A.D."/>
            <person name="Sobczyk M.K."/>
            <person name="Bates H.J."/>
            <person name="Dunwell J.M."/>
            <person name="Nellist C.F."/>
            <person name="Harrison R.J."/>
        </authorList>
    </citation>
    <scope>NUCLEOTIDE SEQUENCE [LARGE SCALE GENOMIC DNA]</scope>
    <source>
        <strain evidence="11 12">SCRP333</strain>
    </source>
</reference>
<dbReference type="InterPro" id="IPR021109">
    <property type="entry name" value="Peptidase_aspartic_dom_sf"/>
</dbReference>
<dbReference type="InterPro" id="IPR036397">
    <property type="entry name" value="RNaseH_sf"/>
</dbReference>
<feature type="compositionally biased region" description="Low complexity" evidence="8">
    <location>
        <begin position="917"/>
        <end position="926"/>
    </location>
</feature>
<evidence type="ECO:0000256" key="5">
    <source>
        <dbReference type="ARBA" id="ARBA00022759"/>
    </source>
</evidence>
<dbReference type="InterPro" id="IPR012337">
    <property type="entry name" value="RNaseH-like_sf"/>
</dbReference>
<accession>A0A6A4D1K0</accession>
<dbReference type="Pfam" id="PF13650">
    <property type="entry name" value="Asp_protease_2"/>
    <property type="match status" value="1"/>
</dbReference>
<evidence type="ECO:0000313" key="12">
    <source>
        <dbReference type="Proteomes" id="UP000434957"/>
    </source>
</evidence>
<evidence type="ECO:0000256" key="2">
    <source>
        <dbReference type="ARBA" id="ARBA00022679"/>
    </source>
</evidence>
<feature type="compositionally biased region" description="Low complexity" evidence="8">
    <location>
        <begin position="889"/>
        <end position="908"/>
    </location>
</feature>
<dbReference type="SUPFAM" id="SSF50630">
    <property type="entry name" value="Acid proteases"/>
    <property type="match status" value="1"/>
</dbReference>
<evidence type="ECO:0000256" key="1">
    <source>
        <dbReference type="ARBA" id="ARBA00012493"/>
    </source>
</evidence>
<dbReference type="InterPro" id="IPR043128">
    <property type="entry name" value="Rev_trsase/Diguanyl_cyclase"/>
</dbReference>
<dbReference type="Gene3D" id="3.10.10.10">
    <property type="entry name" value="HIV Type 1 Reverse Transcriptase, subunit A, domain 1"/>
    <property type="match status" value="1"/>
</dbReference>
<feature type="compositionally biased region" description="Acidic residues" evidence="8">
    <location>
        <begin position="1498"/>
        <end position="1508"/>
    </location>
</feature>
<evidence type="ECO:0000259" key="10">
    <source>
        <dbReference type="Pfam" id="PF17917"/>
    </source>
</evidence>
<proteinExistence type="predicted"/>
<protein>
    <recommendedName>
        <fullName evidence="1">RNA-directed DNA polymerase</fullName>
        <ecNumber evidence="1">2.7.7.49</ecNumber>
    </recommendedName>
</protein>
<organism evidence="11 12">
    <name type="scientific">Phytophthora rubi</name>
    <dbReference type="NCBI Taxonomy" id="129364"/>
    <lineage>
        <taxon>Eukaryota</taxon>
        <taxon>Sar</taxon>
        <taxon>Stramenopiles</taxon>
        <taxon>Oomycota</taxon>
        <taxon>Peronosporomycetes</taxon>
        <taxon>Peronosporales</taxon>
        <taxon>Peronosporaceae</taxon>
        <taxon>Phytophthora</taxon>
    </lineage>
</organism>
<evidence type="ECO:0000256" key="6">
    <source>
        <dbReference type="ARBA" id="ARBA00022801"/>
    </source>
</evidence>
<dbReference type="Gene3D" id="3.30.70.270">
    <property type="match status" value="2"/>
</dbReference>
<dbReference type="EC" id="2.7.7.49" evidence="1"/>
<keyword evidence="2" id="KW-0808">Transferase</keyword>
<dbReference type="InterPro" id="IPR041373">
    <property type="entry name" value="RT_RNaseH"/>
</dbReference>
<feature type="compositionally biased region" description="Acidic residues" evidence="8">
    <location>
        <begin position="1738"/>
        <end position="1748"/>
    </location>
</feature>
<feature type="compositionally biased region" description="Polar residues" evidence="8">
    <location>
        <begin position="1698"/>
        <end position="1710"/>
    </location>
</feature>
<evidence type="ECO:0000313" key="11">
    <source>
        <dbReference type="EMBL" id="KAE9298599.1"/>
    </source>
</evidence>
<dbReference type="EMBL" id="QXFT01002417">
    <property type="protein sequence ID" value="KAE9298599.1"/>
    <property type="molecule type" value="Genomic_DNA"/>
</dbReference>
<comment type="caution">
    <text evidence="11">The sequence shown here is derived from an EMBL/GenBank/DDBJ whole genome shotgun (WGS) entry which is preliminary data.</text>
</comment>
<dbReference type="Proteomes" id="UP000434957">
    <property type="component" value="Unassembled WGS sequence"/>
</dbReference>
<dbReference type="GO" id="GO:0003964">
    <property type="term" value="F:RNA-directed DNA polymerase activity"/>
    <property type="evidence" value="ECO:0007669"/>
    <property type="project" value="UniProtKB-KW"/>
</dbReference>
<dbReference type="Gene3D" id="3.30.420.10">
    <property type="entry name" value="Ribonuclease H-like superfamily/Ribonuclease H"/>
    <property type="match status" value="1"/>
</dbReference>
<dbReference type="PANTHER" id="PTHR37984:SF5">
    <property type="entry name" value="PROTEIN NYNRIN-LIKE"/>
    <property type="match status" value="1"/>
</dbReference>
<dbReference type="Pfam" id="PF13456">
    <property type="entry name" value="RVT_3"/>
    <property type="match status" value="1"/>
</dbReference>
<feature type="domain" description="RNase H type-1" evidence="9">
    <location>
        <begin position="2406"/>
        <end position="2527"/>
    </location>
</feature>
<dbReference type="GO" id="GO:0003676">
    <property type="term" value="F:nucleic acid binding"/>
    <property type="evidence" value="ECO:0007669"/>
    <property type="project" value="InterPro"/>
</dbReference>
<gene>
    <name evidence="11" type="ORF">PR003_g23195</name>
</gene>
<feature type="compositionally biased region" description="Basic and acidic residues" evidence="8">
    <location>
        <begin position="587"/>
        <end position="603"/>
    </location>
</feature>
<dbReference type="SUPFAM" id="SSF56672">
    <property type="entry name" value="DNA/RNA polymerases"/>
    <property type="match status" value="1"/>
</dbReference>
<dbReference type="SUPFAM" id="SSF53098">
    <property type="entry name" value="Ribonuclease H-like"/>
    <property type="match status" value="1"/>
</dbReference>
<feature type="region of interest" description="Disordered" evidence="8">
    <location>
        <begin position="1646"/>
        <end position="1724"/>
    </location>
</feature>
<keyword evidence="5" id="KW-0255">Endonuclease</keyword>
<evidence type="ECO:0000256" key="7">
    <source>
        <dbReference type="ARBA" id="ARBA00022918"/>
    </source>
</evidence>
<feature type="compositionally biased region" description="Polar residues" evidence="8">
    <location>
        <begin position="83"/>
        <end position="94"/>
    </location>
</feature>
<feature type="region of interest" description="Disordered" evidence="8">
    <location>
        <begin position="784"/>
        <end position="815"/>
    </location>
</feature>
<dbReference type="CDD" id="cd00303">
    <property type="entry name" value="retropepsin_like"/>
    <property type="match status" value="1"/>
</dbReference>
<evidence type="ECO:0000256" key="4">
    <source>
        <dbReference type="ARBA" id="ARBA00022722"/>
    </source>
</evidence>
<evidence type="ECO:0000259" key="9">
    <source>
        <dbReference type="Pfam" id="PF13456"/>
    </source>
</evidence>
<feature type="region of interest" description="Disordered" evidence="8">
    <location>
        <begin position="1730"/>
        <end position="1749"/>
    </location>
</feature>
<dbReference type="GO" id="GO:0004523">
    <property type="term" value="F:RNA-DNA hybrid ribonuclease activity"/>
    <property type="evidence" value="ECO:0007669"/>
    <property type="project" value="InterPro"/>
</dbReference>
<keyword evidence="12" id="KW-1185">Reference proteome</keyword>
<feature type="compositionally biased region" description="Low complexity" evidence="8">
    <location>
        <begin position="50"/>
        <end position="63"/>
    </location>
</feature>
<dbReference type="InterPro" id="IPR043502">
    <property type="entry name" value="DNA/RNA_pol_sf"/>
</dbReference>
<feature type="compositionally biased region" description="Basic and acidic residues" evidence="8">
    <location>
        <begin position="789"/>
        <end position="798"/>
    </location>
</feature>
<evidence type="ECO:0000256" key="8">
    <source>
        <dbReference type="SAM" id="MobiDB-lite"/>
    </source>
</evidence>
<keyword evidence="3" id="KW-0548">Nucleotidyltransferase</keyword>
<feature type="region of interest" description="Disordered" evidence="8">
    <location>
        <begin position="862"/>
        <end position="943"/>
    </location>
</feature>
<dbReference type="PANTHER" id="PTHR37984">
    <property type="entry name" value="PROTEIN CBG26694"/>
    <property type="match status" value="1"/>
</dbReference>
<dbReference type="Pfam" id="PF17917">
    <property type="entry name" value="RT_RNaseH"/>
    <property type="match status" value="1"/>
</dbReference>